<dbReference type="PANTHER" id="PTHR32071">
    <property type="entry name" value="TRANSCRIPTIONAL REGULATORY PROTEIN"/>
    <property type="match status" value="1"/>
</dbReference>
<protein>
    <submittedName>
        <fullName evidence="12">Sigma-54-dependent Fis family transcriptional regulator</fullName>
    </submittedName>
</protein>
<evidence type="ECO:0000256" key="7">
    <source>
        <dbReference type="ARBA" id="ARBA00023163"/>
    </source>
</evidence>
<proteinExistence type="predicted"/>
<reference evidence="12 13" key="1">
    <citation type="submission" date="2020-05" db="EMBL/GenBank/DDBJ databases">
        <title>Complete genome of Desulfobulbus oligotrophicus.</title>
        <authorList>
            <person name="Podar M."/>
        </authorList>
    </citation>
    <scope>NUCLEOTIDE SEQUENCE [LARGE SCALE GENOMIC DNA]</scope>
    <source>
        <strain evidence="12 13">Prop6</strain>
    </source>
</reference>
<keyword evidence="5" id="KW-0805">Transcription regulation</keyword>
<dbReference type="InterPro" id="IPR025944">
    <property type="entry name" value="Sigma_54_int_dom_CS"/>
</dbReference>
<evidence type="ECO:0000256" key="6">
    <source>
        <dbReference type="ARBA" id="ARBA00023125"/>
    </source>
</evidence>
<evidence type="ECO:0000256" key="8">
    <source>
        <dbReference type="PROSITE-ProRule" id="PRU00169"/>
    </source>
</evidence>
<keyword evidence="1 8" id="KW-0597">Phosphoprotein</keyword>
<dbReference type="InterPro" id="IPR003593">
    <property type="entry name" value="AAA+_ATPase"/>
</dbReference>
<dbReference type="FunFam" id="3.40.50.2300:FF:000018">
    <property type="entry name" value="DNA-binding transcriptional regulator NtrC"/>
    <property type="match status" value="1"/>
</dbReference>
<dbReference type="InterPro" id="IPR011006">
    <property type="entry name" value="CheY-like_superfamily"/>
</dbReference>
<dbReference type="GO" id="GO:0000160">
    <property type="term" value="P:phosphorelay signal transduction system"/>
    <property type="evidence" value="ECO:0007669"/>
    <property type="project" value="UniProtKB-KW"/>
</dbReference>
<dbReference type="Gene3D" id="3.40.50.300">
    <property type="entry name" value="P-loop containing nucleotide triphosphate hydrolases"/>
    <property type="match status" value="1"/>
</dbReference>
<dbReference type="InterPro" id="IPR002197">
    <property type="entry name" value="HTH_Fis"/>
</dbReference>
<organism evidence="12 13">
    <name type="scientific">Desulfobulbus oligotrophicus</name>
    <dbReference type="NCBI Taxonomy" id="1909699"/>
    <lineage>
        <taxon>Bacteria</taxon>
        <taxon>Pseudomonadati</taxon>
        <taxon>Thermodesulfobacteriota</taxon>
        <taxon>Desulfobulbia</taxon>
        <taxon>Desulfobulbales</taxon>
        <taxon>Desulfobulbaceae</taxon>
        <taxon>Desulfobulbus</taxon>
    </lineage>
</organism>
<dbReference type="InterPro" id="IPR002078">
    <property type="entry name" value="Sigma_54_int"/>
</dbReference>
<dbReference type="InterPro" id="IPR058031">
    <property type="entry name" value="AAA_lid_NorR"/>
</dbReference>
<dbReference type="Pfam" id="PF00158">
    <property type="entry name" value="Sigma54_activat"/>
    <property type="match status" value="1"/>
</dbReference>
<keyword evidence="9" id="KW-0175">Coiled coil</keyword>
<feature type="coiled-coil region" evidence="9">
    <location>
        <begin position="115"/>
        <end position="142"/>
    </location>
</feature>
<dbReference type="EMBL" id="CP054140">
    <property type="protein sequence ID" value="QQG65909.1"/>
    <property type="molecule type" value="Genomic_DNA"/>
</dbReference>
<dbReference type="SUPFAM" id="SSF52540">
    <property type="entry name" value="P-loop containing nucleoside triphosphate hydrolases"/>
    <property type="match status" value="1"/>
</dbReference>
<keyword evidence="4" id="KW-0902">Two-component regulatory system</keyword>
<dbReference type="SUPFAM" id="SSF52172">
    <property type="entry name" value="CheY-like"/>
    <property type="match status" value="1"/>
</dbReference>
<dbReference type="InterPro" id="IPR025662">
    <property type="entry name" value="Sigma_54_int_dom_ATP-bd_1"/>
</dbReference>
<dbReference type="Pfam" id="PF02954">
    <property type="entry name" value="HTH_8"/>
    <property type="match status" value="1"/>
</dbReference>
<evidence type="ECO:0000256" key="9">
    <source>
        <dbReference type="SAM" id="Coils"/>
    </source>
</evidence>
<dbReference type="GO" id="GO:0006355">
    <property type="term" value="P:regulation of DNA-templated transcription"/>
    <property type="evidence" value="ECO:0007669"/>
    <property type="project" value="InterPro"/>
</dbReference>
<dbReference type="CDD" id="cd00009">
    <property type="entry name" value="AAA"/>
    <property type="match status" value="1"/>
</dbReference>
<keyword evidence="13" id="KW-1185">Reference proteome</keyword>
<dbReference type="InterPro" id="IPR027417">
    <property type="entry name" value="P-loop_NTPase"/>
</dbReference>
<name>A0A7T5VDH9_9BACT</name>
<dbReference type="PROSITE" id="PS50045">
    <property type="entry name" value="SIGMA54_INTERACT_4"/>
    <property type="match status" value="1"/>
</dbReference>
<gene>
    <name evidence="12" type="ORF">HP555_08535</name>
</gene>
<dbReference type="PRINTS" id="PR01590">
    <property type="entry name" value="HTHFIS"/>
</dbReference>
<dbReference type="KEGG" id="dog:HP555_08535"/>
<evidence type="ECO:0000256" key="5">
    <source>
        <dbReference type="ARBA" id="ARBA00023015"/>
    </source>
</evidence>
<evidence type="ECO:0000259" key="10">
    <source>
        <dbReference type="PROSITE" id="PS50045"/>
    </source>
</evidence>
<dbReference type="PROSITE" id="PS50110">
    <property type="entry name" value="RESPONSE_REGULATORY"/>
    <property type="match status" value="1"/>
</dbReference>
<keyword evidence="3" id="KW-0067">ATP-binding</keyword>
<dbReference type="InterPro" id="IPR025943">
    <property type="entry name" value="Sigma_54_int_dom_ATP-bd_2"/>
</dbReference>
<dbReference type="PROSITE" id="PS00675">
    <property type="entry name" value="SIGMA54_INTERACT_1"/>
    <property type="match status" value="1"/>
</dbReference>
<dbReference type="Pfam" id="PF00072">
    <property type="entry name" value="Response_reg"/>
    <property type="match status" value="1"/>
</dbReference>
<dbReference type="SUPFAM" id="SSF46689">
    <property type="entry name" value="Homeodomain-like"/>
    <property type="match status" value="1"/>
</dbReference>
<dbReference type="SMART" id="SM00382">
    <property type="entry name" value="AAA"/>
    <property type="match status" value="1"/>
</dbReference>
<evidence type="ECO:0000313" key="13">
    <source>
        <dbReference type="Proteomes" id="UP000596092"/>
    </source>
</evidence>
<dbReference type="PROSITE" id="PS00676">
    <property type="entry name" value="SIGMA54_INTERACT_2"/>
    <property type="match status" value="1"/>
</dbReference>
<dbReference type="Pfam" id="PF25601">
    <property type="entry name" value="AAA_lid_14"/>
    <property type="match status" value="1"/>
</dbReference>
<evidence type="ECO:0000256" key="4">
    <source>
        <dbReference type="ARBA" id="ARBA00023012"/>
    </source>
</evidence>
<evidence type="ECO:0000256" key="3">
    <source>
        <dbReference type="ARBA" id="ARBA00022840"/>
    </source>
</evidence>
<dbReference type="Gene3D" id="3.40.50.2300">
    <property type="match status" value="1"/>
</dbReference>
<dbReference type="RefSeq" id="WP_199261524.1">
    <property type="nucleotide sequence ID" value="NZ_CP054140.1"/>
</dbReference>
<evidence type="ECO:0000259" key="11">
    <source>
        <dbReference type="PROSITE" id="PS50110"/>
    </source>
</evidence>
<evidence type="ECO:0000256" key="2">
    <source>
        <dbReference type="ARBA" id="ARBA00022741"/>
    </source>
</evidence>
<keyword evidence="7" id="KW-0804">Transcription</keyword>
<sequence>MSNKRWVLIIDDEENMRHMLSSVLGRLGYTVQAAENGQAGLEALQQQDFDVVLCDIRMPEMDGMEFLRRANDKGITATIIMMSAFGSMDTALAAIRLGAYDYISKPFKPDEIELTLRKAEEREKLRQDNKALRQELATLAGECSFGKMVGRSKPMQEVFALATKVAPHSTTVLVTGESGTGKELIAQGIHALSGRKGRFVPVNCGGLPENLIESELFGYKKGAFTGADRDRQGLFPAADKGTLFLDEIGELPIALQVKLLRVLQEEEVQPIGAAVPQKIDVRIIAATARDLAREVEKGSFRQDLYYRLNVVHIHVPPLRERVGDIPMLSEFFLKRYIHRLNSPVQSIAPAALSLLVQYAWPGNVRELENAIERAVVVADKNVVLPENLPAVFGIHRQDRRLDDVLGTFSIKQAQRIMERSLITRALEATGGNKSRAAGLLEISYPSLLSKIKEFADPDE</sequence>
<dbReference type="GO" id="GO:0005524">
    <property type="term" value="F:ATP binding"/>
    <property type="evidence" value="ECO:0007669"/>
    <property type="project" value="UniProtKB-KW"/>
</dbReference>
<dbReference type="GO" id="GO:0043565">
    <property type="term" value="F:sequence-specific DNA binding"/>
    <property type="evidence" value="ECO:0007669"/>
    <property type="project" value="InterPro"/>
</dbReference>
<dbReference type="PROSITE" id="PS00688">
    <property type="entry name" value="SIGMA54_INTERACT_3"/>
    <property type="match status" value="1"/>
</dbReference>
<dbReference type="Gene3D" id="1.10.10.60">
    <property type="entry name" value="Homeodomain-like"/>
    <property type="match status" value="1"/>
</dbReference>
<dbReference type="FunFam" id="3.40.50.300:FF:000006">
    <property type="entry name" value="DNA-binding transcriptional regulator NtrC"/>
    <property type="match status" value="1"/>
</dbReference>
<feature type="domain" description="Sigma-54 factor interaction" evidence="10">
    <location>
        <begin position="148"/>
        <end position="376"/>
    </location>
</feature>
<evidence type="ECO:0000313" key="12">
    <source>
        <dbReference type="EMBL" id="QQG65909.1"/>
    </source>
</evidence>
<dbReference type="InterPro" id="IPR001789">
    <property type="entry name" value="Sig_transdc_resp-reg_receiver"/>
</dbReference>
<dbReference type="Proteomes" id="UP000596092">
    <property type="component" value="Chromosome"/>
</dbReference>
<dbReference type="PANTHER" id="PTHR32071:SF113">
    <property type="entry name" value="ALGINATE BIOSYNTHESIS TRANSCRIPTIONAL REGULATORY PROTEIN ALGB"/>
    <property type="match status" value="1"/>
</dbReference>
<feature type="domain" description="Response regulatory" evidence="11">
    <location>
        <begin position="6"/>
        <end position="120"/>
    </location>
</feature>
<evidence type="ECO:0000256" key="1">
    <source>
        <dbReference type="ARBA" id="ARBA00022553"/>
    </source>
</evidence>
<dbReference type="InterPro" id="IPR009057">
    <property type="entry name" value="Homeodomain-like_sf"/>
</dbReference>
<dbReference type="Gene3D" id="1.10.8.60">
    <property type="match status" value="1"/>
</dbReference>
<dbReference type="AlphaFoldDB" id="A0A7T5VDH9"/>
<feature type="modified residue" description="4-aspartylphosphate" evidence="8">
    <location>
        <position position="55"/>
    </location>
</feature>
<dbReference type="SMART" id="SM00448">
    <property type="entry name" value="REC"/>
    <property type="match status" value="1"/>
</dbReference>
<keyword evidence="2" id="KW-0547">Nucleotide-binding</keyword>
<accession>A0A7T5VDH9</accession>
<keyword evidence="6" id="KW-0238">DNA-binding</keyword>